<dbReference type="Proteomes" id="UP000186391">
    <property type="component" value="Unassembled WGS sequence"/>
</dbReference>
<keyword evidence="3" id="KW-1185">Reference proteome</keyword>
<dbReference type="SUPFAM" id="SSF52821">
    <property type="entry name" value="Rhodanese/Cell cycle control phosphatase"/>
    <property type="match status" value="1"/>
</dbReference>
<evidence type="ECO:0000313" key="3">
    <source>
        <dbReference type="Proteomes" id="UP000186391"/>
    </source>
</evidence>
<proteinExistence type="predicted"/>
<dbReference type="Pfam" id="PF00581">
    <property type="entry name" value="Rhodanese"/>
    <property type="match status" value="1"/>
</dbReference>
<dbReference type="PROSITE" id="PS50206">
    <property type="entry name" value="RHODANESE_3"/>
    <property type="match status" value="1"/>
</dbReference>
<organism evidence="2 3">
    <name type="scientific">Fischerella major NIES-592</name>
    <dbReference type="NCBI Taxonomy" id="210994"/>
    <lineage>
        <taxon>Bacteria</taxon>
        <taxon>Bacillati</taxon>
        <taxon>Cyanobacteriota</taxon>
        <taxon>Cyanophyceae</taxon>
        <taxon>Nostocales</taxon>
        <taxon>Hapalosiphonaceae</taxon>
        <taxon>Fischerella</taxon>
    </lineage>
</organism>
<dbReference type="OrthoDB" id="513390at2"/>
<dbReference type="InterPro" id="IPR036873">
    <property type="entry name" value="Rhodanese-like_dom_sf"/>
</dbReference>
<dbReference type="InterPro" id="IPR050229">
    <property type="entry name" value="GlpE_sulfurtransferase"/>
</dbReference>
<dbReference type="AlphaFoldDB" id="A0A1U7H5J6"/>
<dbReference type="EMBL" id="MRCA01000001">
    <property type="protein sequence ID" value="OKH16522.1"/>
    <property type="molecule type" value="Genomic_DNA"/>
</dbReference>
<protein>
    <submittedName>
        <fullName evidence="2">Rhodanese</fullName>
    </submittedName>
</protein>
<evidence type="ECO:0000259" key="1">
    <source>
        <dbReference type="PROSITE" id="PS50206"/>
    </source>
</evidence>
<evidence type="ECO:0000313" key="2">
    <source>
        <dbReference type="EMBL" id="OKH16522.1"/>
    </source>
</evidence>
<dbReference type="Gene3D" id="3.40.250.10">
    <property type="entry name" value="Rhodanese-like domain"/>
    <property type="match status" value="1"/>
</dbReference>
<dbReference type="RefSeq" id="WP_062248958.1">
    <property type="nucleotide sequence ID" value="NZ_MRCA01000001.1"/>
</dbReference>
<dbReference type="CDD" id="cd00158">
    <property type="entry name" value="RHOD"/>
    <property type="match status" value="1"/>
</dbReference>
<dbReference type="PANTHER" id="PTHR43031">
    <property type="entry name" value="FAD-DEPENDENT OXIDOREDUCTASE"/>
    <property type="match status" value="1"/>
</dbReference>
<gene>
    <name evidence="2" type="ORF">NIES592_02490</name>
</gene>
<comment type="caution">
    <text evidence="2">The sequence shown here is derived from an EMBL/GenBank/DDBJ whole genome shotgun (WGS) entry which is preliminary data.</text>
</comment>
<dbReference type="InterPro" id="IPR001763">
    <property type="entry name" value="Rhodanese-like_dom"/>
</dbReference>
<name>A0A1U7H5J6_9CYAN</name>
<dbReference type="SMART" id="SM00450">
    <property type="entry name" value="RHOD"/>
    <property type="match status" value="1"/>
</dbReference>
<sequence length="106" mass="11396">MLDSVAHNLKSRLEFGQPGFTIVDVRDRSSYNIGHITGAVPIPLAELASRAKTAFHSKREIFVYGENDDQAAQATQILKEAGFAHVTEIKGGLSAWKSVGGATVEV</sequence>
<reference evidence="2 3" key="1">
    <citation type="submission" date="2016-11" db="EMBL/GenBank/DDBJ databases">
        <title>Draft Genome Sequences of Nine Cyanobacterial Strains from Diverse Habitats.</title>
        <authorList>
            <person name="Zhu T."/>
            <person name="Hou S."/>
            <person name="Lu X."/>
            <person name="Hess W.R."/>
        </authorList>
    </citation>
    <scope>NUCLEOTIDE SEQUENCE [LARGE SCALE GENOMIC DNA]</scope>
    <source>
        <strain evidence="2 3">NIES-592</strain>
    </source>
</reference>
<dbReference type="PANTHER" id="PTHR43031:SF1">
    <property type="entry name" value="PYRIDINE NUCLEOTIDE-DISULPHIDE OXIDOREDUCTASE"/>
    <property type="match status" value="1"/>
</dbReference>
<feature type="domain" description="Rhodanese" evidence="1">
    <location>
        <begin position="16"/>
        <end position="105"/>
    </location>
</feature>
<accession>A0A1U7H5J6</accession>